<comment type="caution">
    <text evidence="1">The sequence shown here is derived from an EMBL/GenBank/DDBJ whole genome shotgun (WGS) entry which is preliminary data.</text>
</comment>
<dbReference type="EMBL" id="CM045869">
    <property type="protein sequence ID" value="KAI7955245.1"/>
    <property type="molecule type" value="Genomic_DNA"/>
</dbReference>
<accession>A0ACC0ELR5</accession>
<gene>
    <name evidence="1" type="ORF">MJO28_005645</name>
</gene>
<name>A0ACC0ELR5_9BASI</name>
<reference evidence="2" key="1">
    <citation type="journal article" date="2018" name="BMC Genomics">
        <title>Genomic insights into host adaptation between the wheat stripe rust pathogen (Puccinia striiformis f. sp. tritici) and the barley stripe rust pathogen (Puccinia striiformis f. sp. hordei).</title>
        <authorList>
            <person name="Xia C."/>
            <person name="Wang M."/>
            <person name="Yin C."/>
            <person name="Cornejo O.E."/>
            <person name="Hulbert S.H."/>
            <person name="Chen X."/>
        </authorList>
    </citation>
    <scope>NUCLEOTIDE SEQUENCE [LARGE SCALE GENOMIC DNA]</scope>
    <source>
        <strain evidence="2">93-210</strain>
    </source>
</reference>
<keyword evidence="2" id="KW-1185">Reference proteome</keyword>
<reference evidence="1 2" key="3">
    <citation type="journal article" date="2022" name="Microbiol. Spectr.">
        <title>Folding features and dynamics of 3D genome architecture in plant fungal pathogens.</title>
        <authorList>
            <person name="Xia C."/>
        </authorList>
    </citation>
    <scope>NUCLEOTIDE SEQUENCE [LARGE SCALE GENOMIC DNA]</scope>
    <source>
        <strain evidence="1 2">93-210</strain>
    </source>
</reference>
<proteinExistence type="predicted"/>
<reference evidence="2" key="2">
    <citation type="journal article" date="2018" name="Mol. Plant Microbe Interact.">
        <title>Genome sequence resources for the wheat stripe rust pathogen (Puccinia striiformis f. sp. tritici) and the barley stripe rust pathogen (Puccinia striiformis f. sp. hordei).</title>
        <authorList>
            <person name="Xia C."/>
            <person name="Wang M."/>
            <person name="Yin C."/>
            <person name="Cornejo O.E."/>
            <person name="Hulbert S.H."/>
            <person name="Chen X."/>
        </authorList>
    </citation>
    <scope>NUCLEOTIDE SEQUENCE [LARGE SCALE GENOMIC DNA]</scope>
    <source>
        <strain evidence="2">93-210</strain>
    </source>
</reference>
<protein>
    <submittedName>
        <fullName evidence="1">Uncharacterized protein</fullName>
    </submittedName>
</protein>
<sequence>MMAPAPSTTPHPAILYALPKDRVAGSLGDLVIKAQDEALRNEPSSLWPSLVVRWRKLWSMGSTVEMKSNGIDGPLSIKGGLLRRRKSSTFRSPRLEPSDRTLMILKKWRMSTCEKQLMNEFAGKTAVAFPRFGLMPSGTGPDGHTCSLFPGYDLLKEDLALNNSPKPLSTRITPVLNHAYKVAFVAIGESKKESFETCSIVLNQAFLPLSSNISLLDKSTDGLNHIKLNLKDKPSSSSTAPNCKITSPLIGPSRGVALVKQFRELVGIYVFSEILGPKPTQESYHDKLMLLACGTWKDYLKSTESLPTDNAGSTHHRMVATTRRSTRTTKETLFGPLPPPTRRRPGPSILERRRKLDFRRLSKLPPLPPTPPSTPPFEPNNRPRPNIDSLVDNLTDLRLSTARQTSVPQLPDQKRPPSPFISRVSHIFSEFLNRHPTLLEEPTRPHLPTPIPLPMSLPTTIAEPTPKTKFLQQPSVYKQDVEALLADGSNFNRWKRGLTRVIHLCLGLENFFNNSTNYTKLSKQEQTCLLFLIQITVHDELASLVDRFPTGTEAYDAVQTNFQGSVRFRQVELIDKLLEFKITGPATEPNQMAGLFNRIFEVFADLQKVGAGLSPTVESLVLQAICPTPTSMSRSQLFQNISLQLGAKKDVTARDIQTIVTSAYGESLRFDGAPASNVSVFRTWPNQPQPNPSPWGQSTASTSWGSSRPNPIRPPQRNPFHQQQQSRPTPNAYRQPNVGRPGHPTVDDIAAAINNIRKGNTAPNDPTLFIGKPCTYCEAQGHWRSFCPVLRRDANLPAPNTPLDGRPASGFARQAALPNDPPTSTGQGLARSAVGADATSATGAGTVLDSGATHHVSGSFHSFFSLFPINPPMKLNLASSTGSMMATHSGHLRITNGDGTLTIPRVLYSPEMTGTLLSLGQLIDAGFRPQFLPNNDILLVSNQFSITAYYRGRSWVILPQSFSLLNHSINAVTRSQVNSQISPSYDWHCRLGHVSDAIVKDFLKRFVPTFDLKSWTPFLCESCKIAKSERRRHSLPEVIPRENKLDLLVTDVLGPLDPDVHGNRFLLTVRDHATTYSFVFPMKSRSEVPHILIALVKKITAHFGYSPKYIRSDNAKEYTVKPLSDYLLSIGAQLIFTSPYTPEQNGEAERLNRTLGDIARTTLNHSQLPSNLWSYAYRCACYLVNRLSNQRCSTSPLEQWSGRLPNAICFYPFGARANVHIPKERRRKMDQRGWTGYLVGYQDDERGWFFWNPETEKIVNSECADFLDFQGKPLIPSPTSMANNVLVRRVLHLGEEKTKEICEEQDSLIDNLQAISDSDIPTNLRNALKSPAAQTWRTACLDEWAQLEDIDTFDIEDKDSKHSISTRFVFNIKRKADGSIEKFKARFVVRGFKQRLGIDVRSTFAPTASLTTLKMLLTLAIKNKWIINSFDITGAFVHSPIEETIYVDPPVELFPHLAGKVLRLKKALYGTRQASRCWWKHFKNLLHGWGFQCDEVEECLYRYKKDDHIIIIWIHVDDGIVFSNDSANLARLRQNMESELCVKWDSKPEKLVGINLEYEQDSIFLSQHLLINQVIDKFKSRIQPNIIPTYTPLPGDNLVTSWGDPVEPTLYQSFIGSINYMALGTRPDLSYAVNYLARFSANPNETHWAALKHLIQYIATTRTKRLRLQVTNDQLIDWTDANWGGEFQRSTSGFIIYFLGSPIAWGSRRQKVVATSTCAAEFIALGSSVDFLLFLIPIIKSLDVNPSIVLKCDNRAAVLVSDDNASKGRMKSLERNFFFVNDAVREHNIKLDWVSTSSNIADFFTKSLRANLHSISLQKIFI</sequence>
<dbReference type="Proteomes" id="UP001060170">
    <property type="component" value="Chromosome 5"/>
</dbReference>
<evidence type="ECO:0000313" key="1">
    <source>
        <dbReference type="EMBL" id="KAI7955245.1"/>
    </source>
</evidence>
<evidence type="ECO:0000313" key="2">
    <source>
        <dbReference type="Proteomes" id="UP001060170"/>
    </source>
</evidence>
<organism evidence="1 2">
    <name type="scientific">Puccinia striiformis f. sp. tritici</name>
    <dbReference type="NCBI Taxonomy" id="168172"/>
    <lineage>
        <taxon>Eukaryota</taxon>
        <taxon>Fungi</taxon>
        <taxon>Dikarya</taxon>
        <taxon>Basidiomycota</taxon>
        <taxon>Pucciniomycotina</taxon>
        <taxon>Pucciniomycetes</taxon>
        <taxon>Pucciniales</taxon>
        <taxon>Pucciniaceae</taxon>
        <taxon>Puccinia</taxon>
    </lineage>
</organism>